<dbReference type="OrthoDB" id="9796019at2"/>
<evidence type="ECO:0000256" key="2">
    <source>
        <dbReference type="ARBA" id="ARBA00023125"/>
    </source>
</evidence>
<dbReference type="PANTHER" id="PTHR30055">
    <property type="entry name" value="HTH-TYPE TRANSCRIPTIONAL REGULATOR RUTR"/>
    <property type="match status" value="1"/>
</dbReference>
<protein>
    <submittedName>
        <fullName evidence="6">DNA-binding transcriptional regulator, AcrR family</fullName>
    </submittedName>
</protein>
<evidence type="ECO:0000313" key="7">
    <source>
        <dbReference type="Proteomes" id="UP000236732"/>
    </source>
</evidence>
<keyword evidence="7" id="KW-1185">Reference proteome</keyword>
<dbReference type="SUPFAM" id="SSF48498">
    <property type="entry name" value="Tetracyclin repressor-like, C-terminal domain"/>
    <property type="match status" value="1"/>
</dbReference>
<dbReference type="InterPro" id="IPR009057">
    <property type="entry name" value="Homeodomain-like_sf"/>
</dbReference>
<dbReference type="AlphaFoldDB" id="A0A1H6EGW5"/>
<dbReference type="InterPro" id="IPR050109">
    <property type="entry name" value="HTH-type_TetR-like_transc_reg"/>
</dbReference>
<keyword evidence="3" id="KW-0804">Transcription</keyword>
<reference evidence="6 7" key="1">
    <citation type="submission" date="2016-10" db="EMBL/GenBank/DDBJ databases">
        <authorList>
            <person name="de Groot N.N."/>
        </authorList>
    </citation>
    <scope>NUCLEOTIDE SEQUENCE [LARGE SCALE GENOMIC DNA]</scope>
    <source>
        <strain evidence="6 7">CGMCC 4.7037</strain>
    </source>
</reference>
<dbReference type="Pfam" id="PF00440">
    <property type="entry name" value="TetR_N"/>
    <property type="match status" value="1"/>
</dbReference>
<dbReference type="Pfam" id="PF16859">
    <property type="entry name" value="TetR_C_11"/>
    <property type="match status" value="1"/>
</dbReference>
<evidence type="ECO:0000256" key="4">
    <source>
        <dbReference type="PROSITE-ProRule" id="PRU00335"/>
    </source>
</evidence>
<feature type="domain" description="HTH tetR-type" evidence="5">
    <location>
        <begin position="19"/>
        <end position="79"/>
    </location>
</feature>
<dbReference type="InterPro" id="IPR001647">
    <property type="entry name" value="HTH_TetR"/>
</dbReference>
<keyword evidence="1" id="KW-0805">Transcription regulation</keyword>
<proteinExistence type="predicted"/>
<feature type="DNA-binding region" description="H-T-H motif" evidence="4">
    <location>
        <begin position="42"/>
        <end position="61"/>
    </location>
</feature>
<evidence type="ECO:0000256" key="3">
    <source>
        <dbReference type="ARBA" id="ARBA00023163"/>
    </source>
</evidence>
<gene>
    <name evidence="6" type="ORF">SAMN05444920_109264</name>
</gene>
<name>A0A1H6EGW5_9ACTN</name>
<dbReference type="InterPro" id="IPR011075">
    <property type="entry name" value="TetR_C"/>
</dbReference>
<evidence type="ECO:0000256" key="1">
    <source>
        <dbReference type="ARBA" id="ARBA00023015"/>
    </source>
</evidence>
<sequence length="210" mass="22490">MADSGTREQTAAQSRRRGAVLEQAIYQATLRELATLGYNGLTMEGVARRAQTGKAALYRRWPSKKDLVLDALLHALPEAREIAASNSARDNLIAALTIMSDALAGEMAAPGLGVMLEMLREPELRQAFGARIVEPRLRLVEAILQRAAARGELRAEAELPLIARTGPALVMQTFLLTGEPPAAAELSRIVDAVLMPLLTGPGRSEGSGQD</sequence>
<dbReference type="Proteomes" id="UP000236732">
    <property type="component" value="Unassembled WGS sequence"/>
</dbReference>
<dbReference type="GO" id="GO:0000976">
    <property type="term" value="F:transcription cis-regulatory region binding"/>
    <property type="evidence" value="ECO:0007669"/>
    <property type="project" value="TreeGrafter"/>
</dbReference>
<dbReference type="PANTHER" id="PTHR30055:SF225">
    <property type="entry name" value="TRANSCRIPTIONAL REGULATORY PROTEIN-RELATED"/>
    <property type="match status" value="1"/>
</dbReference>
<evidence type="ECO:0000259" key="5">
    <source>
        <dbReference type="PROSITE" id="PS50977"/>
    </source>
</evidence>
<dbReference type="SUPFAM" id="SSF46689">
    <property type="entry name" value="Homeodomain-like"/>
    <property type="match status" value="1"/>
</dbReference>
<keyword evidence="2 4" id="KW-0238">DNA-binding</keyword>
<dbReference type="GO" id="GO:0003700">
    <property type="term" value="F:DNA-binding transcription factor activity"/>
    <property type="evidence" value="ECO:0007669"/>
    <property type="project" value="TreeGrafter"/>
</dbReference>
<dbReference type="PROSITE" id="PS50977">
    <property type="entry name" value="HTH_TETR_2"/>
    <property type="match status" value="1"/>
</dbReference>
<dbReference type="Gene3D" id="1.10.357.10">
    <property type="entry name" value="Tetracycline Repressor, domain 2"/>
    <property type="match status" value="1"/>
</dbReference>
<evidence type="ECO:0000313" key="6">
    <source>
        <dbReference type="EMBL" id="SEG96054.1"/>
    </source>
</evidence>
<dbReference type="Gene3D" id="1.10.10.60">
    <property type="entry name" value="Homeodomain-like"/>
    <property type="match status" value="1"/>
</dbReference>
<accession>A0A1H6EGW5</accession>
<dbReference type="EMBL" id="FNVT01000009">
    <property type="protein sequence ID" value="SEG96054.1"/>
    <property type="molecule type" value="Genomic_DNA"/>
</dbReference>
<organism evidence="6 7">
    <name type="scientific">Nonomuraea solani</name>
    <dbReference type="NCBI Taxonomy" id="1144553"/>
    <lineage>
        <taxon>Bacteria</taxon>
        <taxon>Bacillati</taxon>
        <taxon>Actinomycetota</taxon>
        <taxon>Actinomycetes</taxon>
        <taxon>Streptosporangiales</taxon>
        <taxon>Streptosporangiaceae</taxon>
        <taxon>Nonomuraea</taxon>
    </lineage>
</organism>
<dbReference type="InterPro" id="IPR036271">
    <property type="entry name" value="Tet_transcr_reg_TetR-rel_C_sf"/>
</dbReference>
<dbReference type="RefSeq" id="WP_103959505.1">
    <property type="nucleotide sequence ID" value="NZ_FNVT01000009.1"/>
</dbReference>